<feature type="domain" description="Phasin" evidence="1">
    <location>
        <begin position="40"/>
        <end position="132"/>
    </location>
</feature>
<proteinExistence type="predicted"/>
<comment type="caution">
    <text evidence="2">The sequence shown here is derived from an EMBL/GenBank/DDBJ whole genome shotgun (WGS) entry which is preliminary data.</text>
</comment>
<accession>A0ABV7UDJ3</accession>
<evidence type="ECO:0000313" key="2">
    <source>
        <dbReference type="EMBL" id="MFC3636709.1"/>
    </source>
</evidence>
<dbReference type="InterPro" id="IPR018968">
    <property type="entry name" value="Phasin"/>
</dbReference>
<protein>
    <submittedName>
        <fullName evidence="2">TIGR01841 family phasin</fullName>
    </submittedName>
</protein>
<sequence length="156" mass="17949">MAADNDKQAERVAGAIPGLDDFKKLVERYRLPNVDVTALLEWHRKDMEALVEANQKANEGIRALIERRQEILSETFAEWQGAVKTFNATDPLSKRTDMARRSVEKAVANFRELTQLEVQAHANAWKVVQERMRENMSNLQNLLKAQKTEQTEKTEK</sequence>
<keyword evidence="3" id="KW-1185">Reference proteome</keyword>
<gene>
    <name evidence="2" type="primary">phaP</name>
    <name evidence="2" type="ORF">ACFONL_04815</name>
</gene>
<dbReference type="Proteomes" id="UP001595704">
    <property type="component" value="Unassembled WGS sequence"/>
</dbReference>
<organism evidence="2 3">
    <name type="scientific">Camelimonas fluminis</name>
    <dbReference type="NCBI Taxonomy" id="1576911"/>
    <lineage>
        <taxon>Bacteria</taxon>
        <taxon>Pseudomonadati</taxon>
        <taxon>Pseudomonadota</taxon>
        <taxon>Alphaproteobacteria</taxon>
        <taxon>Hyphomicrobiales</taxon>
        <taxon>Chelatococcaceae</taxon>
        <taxon>Camelimonas</taxon>
    </lineage>
</organism>
<evidence type="ECO:0000313" key="3">
    <source>
        <dbReference type="Proteomes" id="UP001595704"/>
    </source>
</evidence>
<dbReference type="Pfam" id="PF09361">
    <property type="entry name" value="Phasin_2"/>
    <property type="match status" value="1"/>
</dbReference>
<dbReference type="NCBIfam" id="TIGR01841">
    <property type="entry name" value="phasin"/>
    <property type="match status" value="1"/>
</dbReference>
<reference evidence="3" key="1">
    <citation type="journal article" date="2019" name="Int. J. Syst. Evol. Microbiol.">
        <title>The Global Catalogue of Microorganisms (GCM) 10K type strain sequencing project: providing services to taxonomists for standard genome sequencing and annotation.</title>
        <authorList>
            <consortium name="The Broad Institute Genomics Platform"/>
            <consortium name="The Broad Institute Genome Sequencing Center for Infectious Disease"/>
            <person name="Wu L."/>
            <person name="Ma J."/>
        </authorList>
    </citation>
    <scope>NUCLEOTIDE SEQUENCE [LARGE SCALE GENOMIC DNA]</scope>
    <source>
        <strain evidence="3">KCTC 42282</strain>
    </source>
</reference>
<dbReference type="RefSeq" id="WP_191319993.1">
    <property type="nucleotide sequence ID" value="NZ_BNCG01000012.1"/>
</dbReference>
<evidence type="ECO:0000259" key="1">
    <source>
        <dbReference type="Pfam" id="PF09361"/>
    </source>
</evidence>
<dbReference type="InterPro" id="IPR010127">
    <property type="entry name" value="Phasin_subfam-1"/>
</dbReference>
<name>A0ABV7UDJ3_9HYPH</name>
<dbReference type="EMBL" id="JBHRYC010000024">
    <property type="protein sequence ID" value="MFC3636709.1"/>
    <property type="molecule type" value="Genomic_DNA"/>
</dbReference>